<dbReference type="AlphaFoldDB" id="A0A816C8L7"/>
<name>A0A816C8L7_9BILA</name>
<reference evidence="2" key="1">
    <citation type="submission" date="2021-02" db="EMBL/GenBank/DDBJ databases">
        <authorList>
            <person name="Nowell W R."/>
        </authorList>
    </citation>
    <scope>NUCLEOTIDE SEQUENCE</scope>
</reference>
<protein>
    <recommendedName>
        <fullName evidence="4">NAD(+)--protein-arginine ADP-ribosyltransferase</fullName>
    </recommendedName>
</protein>
<dbReference type="EMBL" id="CAJNOH010005241">
    <property type="protein sequence ID" value="CAF1392928.1"/>
    <property type="molecule type" value="Genomic_DNA"/>
</dbReference>
<dbReference type="Proteomes" id="UP000663854">
    <property type="component" value="Unassembled WGS sequence"/>
</dbReference>
<keyword evidence="3" id="KW-1185">Reference proteome</keyword>
<evidence type="ECO:0000313" key="1">
    <source>
        <dbReference type="EMBL" id="CAF1392928.1"/>
    </source>
</evidence>
<evidence type="ECO:0000313" key="3">
    <source>
        <dbReference type="Proteomes" id="UP000663870"/>
    </source>
</evidence>
<dbReference type="Gene3D" id="3.90.176.10">
    <property type="entry name" value="Toxin ADP-ribosyltransferase, Chain A, domain 1"/>
    <property type="match status" value="1"/>
</dbReference>
<sequence>MRPEPHNELTRSESAHIQREKSIIEQFCKIGIIKTNPLRLINDYLDERLVSLEEALKPFDAKIDHLSYNIEEAKAKCHYPSEYKLTRDESASIYIYTMRWKDQCLYDHLQAAWRSQDRSKMKPWFKYLKLFKSALDKLPNTKGEIWQGALYDEAIKETLASESSSLYSTMTSCSPSNTGIVDYLQTNVGTKLIIVGFKSVNGKSLSDYTANQSKEVMLWPGIKLDVVRVIMVNETGSAIVHVVGQMYPRVSMATKPQIIEGHFECQNKGYRRSLVMQSLIILRSIIL</sequence>
<comment type="caution">
    <text evidence="2">The sequence shown here is derived from an EMBL/GenBank/DDBJ whole genome shotgun (WGS) entry which is preliminary data.</text>
</comment>
<dbReference type="SUPFAM" id="SSF56399">
    <property type="entry name" value="ADP-ribosylation"/>
    <property type="match status" value="1"/>
</dbReference>
<gene>
    <name evidence="2" type="ORF">JXQ802_LOCUS50599</name>
    <name evidence="1" type="ORF">PYM288_LOCUS34428</name>
</gene>
<evidence type="ECO:0000313" key="2">
    <source>
        <dbReference type="EMBL" id="CAF1621077.1"/>
    </source>
</evidence>
<evidence type="ECO:0008006" key="4">
    <source>
        <dbReference type="Google" id="ProtNLM"/>
    </source>
</evidence>
<organism evidence="2 3">
    <name type="scientific">Rotaria sordida</name>
    <dbReference type="NCBI Taxonomy" id="392033"/>
    <lineage>
        <taxon>Eukaryota</taxon>
        <taxon>Metazoa</taxon>
        <taxon>Spiralia</taxon>
        <taxon>Gnathifera</taxon>
        <taxon>Rotifera</taxon>
        <taxon>Eurotatoria</taxon>
        <taxon>Bdelloidea</taxon>
        <taxon>Philodinida</taxon>
        <taxon>Philodinidae</taxon>
        <taxon>Rotaria</taxon>
    </lineage>
</organism>
<dbReference type="EMBL" id="CAJNOL010006725">
    <property type="protein sequence ID" value="CAF1621077.1"/>
    <property type="molecule type" value="Genomic_DNA"/>
</dbReference>
<dbReference type="Proteomes" id="UP000663870">
    <property type="component" value="Unassembled WGS sequence"/>
</dbReference>
<proteinExistence type="predicted"/>
<accession>A0A816C8L7</accession>